<keyword evidence="1" id="KW-0472">Membrane</keyword>
<dbReference type="EMBL" id="JBHSQB010000003">
    <property type="protein sequence ID" value="MFC6095286.1"/>
    <property type="molecule type" value="Genomic_DNA"/>
</dbReference>
<evidence type="ECO:0000313" key="3">
    <source>
        <dbReference type="EMBL" id="MFC6095286.1"/>
    </source>
</evidence>
<feature type="transmembrane region" description="Helical" evidence="1">
    <location>
        <begin position="65"/>
        <end position="86"/>
    </location>
</feature>
<feature type="domain" description="YdbS-like PH" evidence="2">
    <location>
        <begin position="88"/>
        <end position="164"/>
    </location>
</feature>
<reference evidence="4" key="1">
    <citation type="journal article" date="2019" name="Int. J. Syst. Evol. Microbiol.">
        <title>The Global Catalogue of Microorganisms (GCM) 10K type strain sequencing project: providing services to taxonomists for standard genome sequencing and annotation.</title>
        <authorList>
            <consortium name="The Broad Institute Genomics Platform"/>
            <consortium name="The Broad Institute Genome Sequencing Center for Infectious Disease"/>
            <person name="Wu L."/>
            <person name="Ma J."/>
        </authorList>
    </citation>
    <scope>NUCLEOTIDE SEQUENCE [LARGE SCALE GENOMIC DNA]</scope>
    <source>
        <strain evidence="4">CCUG 49679</strain>
    </source>
</reference>
<sequence>MENFTNEIVDINSLPKFEEVNFSPLHKNYHKVVYINIAITLLLFAIAIGVLIFTIKELQNTTSYLISGISYFVFATIVFFASIASVKKRGFAIREKDILYKRGLISTTTTMIPFNRVQHVAMHEGVFSRIFNLAQIQIFTAGGSTSDVKISGIEKEKAENIKELLMQKIQNHV</sequence>
<accession>A0ABW1PI48</accession>
<dbReference type="RefSeq" id="WP_379789895.1">
    <property type="nucleotide sequence ID" value="NZ_JBHSQB010000003.1"/>
</dbReference>
<evidence type="ECO:0000256" key="1">
    <source>
        <dbReference type="SAM" id="Phobius"/>
    </source>
</evidence>
<keyword evidence="1" id="KW-1133">Transmembrane helix</keyword>
<dbReference type="Proteomes" id="UP001596287">
    <property type="component" value="Unassembled WGS sequence"/>
</dbReference>
<keyword evidence="1" id="KW-0812">Transmembrane</keyword>
<dbReference type="PANTHER" id="PTHR34473">
    <property type="entry name" value="UPF0699 TRANSMEMBRANE PROTEIN YDBS"/>
    <property type="match status" value="1"/>
</dbReference>
<gene>
    <name evidence="3" type="ORF">ACFPVY_01390</name>
</gene>
<keyword evidence="4" id="KW-1185">Reference proteome</keyword>
<proteinExistence type="predicted"/>
<dbReference type="InterPro" id="IPR005182">
    <property type="entry name" value="YdbS-like_PH"/>
</dbReference>
<comment type="caution">
    <text evidence="3">The sequence shown here is derived from an EMBL/GenBank/DDBJ whole genome shotgun (WGS) entry which is preliminary data.</text>
</comment>
<feature type="transmembrane region" description="Helical" evidence="1">
    <location>
        <begin position="32"/>
        <end position="53"/>
    </location>
</feature>
<organism evidence="3 4">
    <name type="scientific">Flavobacterium qiangtangense</name>
    <dbReference type="NCBI Taxonomy" id="1442595"/>
    <lineage>
        <taxon>Bacteria</taxon>
        <taxon>Pseudomonadati</taxon>
        <taxon>Bacteroidota</taxon>
        <taxon>Flavobacteriia</taxon>
        <taxon>Flavobacteriales</taxon>
        <taxon>Flavobacteriaceae</taxon>
        <taxon>Flavobacterium</taxon>
    </lineage>
</organism>
<name>A0ABW1PI48_9FLAO</name>
<evidence type="ECO:0000259" key="2">
    <source>
        <dbReference type="Pfam" id="PF03703"/>
    </source>
</evidence>
<dbReference type="Pfam" id="PF03703">
    <property type="entry name" value="bPH_2"/>
    <property type="match status" value="1"/>
</dbReference>
<dbReference type="PANTHER" id="PTHR34473:SF2">
    <property type="entry name" value="UPF0699 TRANSMEMBRANE PROTEIN YDBT"/>
    <property type="match status" value="1"/>
</dbReference>
<evidence type="ECO:0000313" key="4">
    <source>
        <dbReference type="Proteomes" id="UP001596287"/>
    </source>
</evidence>
<protein>
    <submittedName>
        <fullName evidence="3">PH domain-containing protein</fullName>
    </submittedName>
</protein>